<dbReference type="CDD" id="cd00093">
    <property type="entry name" value="HTH_XRE"/>
    <property type="match status" value="1"/>
</dbReference>
<dbReference type="Pfam" id="PF00717">
    <property type="entry name" value="Peptidase_S24"/>
    <property type="match status" value="1"/>
</dbReference>
<dbReference type="EMBL" id="PFMC01000059">
    <property type="protein sequence ID" value="PIY94716.1"/>
    <property type="molecule type" value="Genomic_DNA"/>
</dbReference>
<organism evidence="2 3">
    <name type="scientific">Candidatus Komeilibacteria bacterium CG_4_10_14_0_8_um_filter_37_78</name>
    <dbReference type="NCBI Taxonomy" id="1974471"/>
    <lineage>
        <taxon>Bacteria</taxon>
        <taxon>Candidatus Komeiliibacteriota</taxon>
    </lineage>
</organism>
<dbReference type="SUPFAM" id="SSF51306">
    <property type="entry name" value="LexA/Signal peptidase"/>
    <property type="match status" value="1"/>
</dbReference>
<comment type="caution">
    <text evidence="2">The sequence shown here is derived from an EMBL/GenBank/DDBJ whole genome shotgun (WGS) entry which is preliminary data.</text>
</comment>
<proteinExistence type="predicted"/>
<dbReference type="InterPro" id="IPR036286">
    <property type="entry name" value="LexA/Signal_pep-like_sf"/>
</dbReference>
<evidence type="ECO:0000259" key="1">
    <source>
        <dbReference type="PROSITE" id="PS50943"/>
    </source>
</evidence>
<dbReference type="InterPro" id="IPR039418">
    <property type="entry name" value="LexA-like"/>
</dbReference>
<dbReference type="CDD" id="cd06529">
    <property type="entry name" value="S24_LexA-like"/>
    <property type="match status" value="1"/>
</dbReference>
<feature type="domain" description="HTH cro/C1-type" evidence="1">
    <location>
        <begin position="7"/>
        <end position="61"/>
    </location>
</feature>
<sequence>MTLGAYLKTQRELKELKVKDIADRLDVSSSYVSQLEKGASFPSKKQLSSLAKAYGVKEEELVKCWAESKIHQVGIATEYRFDIRDIGDKRVTEMAKKLEEGLDEFKKTVNHNGHDFESEFIQVPVFDNIAEGDIEKSYQLTQDLIALPKRAVIKGHRFFSIRIGKIKFEEAGIIDGDIAIFDRDAKIANGDIVLAKTPSGVMIMYYHPRGDRLEIKPERKELKRMYRFKEIPILGRLVYHVKKY</sequence>
<dbReference type="InterPro" id="IPR001387">
    <property type="entry name" value="Cro/C1-type_HTH"/>
</dbReference>
<dbReference type="InterPro" id="IPR015927">
    <property type="entry name" value="Peptidase_S24_S26A/B/C"/>
</dbReference>
<evidence type="ECO:0000313" key="2">
    <source>
        <dbReference type="EMBL" id="PIY94716.1"/>
    </source>
</evidence>
<dbReference type="PROSITE" id="PS50943">
    <property type="entry name" value="HTH_CROC1"/>
    <property type="match status" value="1"/>
</dbReference>
<dbReference type="Gene3D" id="2.10.109.10">
    <property type="entry name" value="Umud Fragment, subunit A"/>
    <property type="match status" value="1"/>
</dbReference>
<protein>
    <recommendedName>
        <fullName evidence="1">HTH cro/C1-type domain-containing protein</fullName>
    </recommendedName>
</protein>
<dbReference type="AlphaFoldDB" id="A0A2M7REF2"/>
<dbReference type="Pfam" id="PF13560">
    <property type="entry name" value="HTH_31"/>
    <property type="match status" value="1"/>
</dbReference>
<dbReference type="SMART" id="SM00530">
    <property type="entry name" value="HTH_XRE"/>
    <property type="match status" value="1"/>
</dbReference>
<name>A0A2M7REF2_9BACT</name>
<dbReference type="SUPFAM" id="SSF47413">
    <property type="entry name" value="lambda repressor-like DNA-binding domains"/>
    <property type="match status" value="1"/>
</dbReference>
<dbReference type="InterPro" id="IPR010982">
    <property type="entry name" value="Lambda_DNA-bd_dom_sf"/>
</dbReference>
<dbReference type="GO" id="GO:0003677">
    <property type="term" value="F:DNA binding"/>
    <property type="evidence" value="ECO:0007669"/>
    <property type="project" value="InterPro"/>
</dbReference>
<evidence type="ECO:0000313" key="3">
    <source>
        <dbReference type="Proteomes" id="UP000228689"/>
    </source>
</evidence>
<gene>
    <name evidence="2" type="ORF">COY67_02255</name>
</gene>
<dbReference type="Proteomes" id="UP000228689">
    <property type="component" value="Unassembled WGS sequence"/>
</dbReference>
<dbReference type="Gene3D" id="1.10.260.40">
    <property type="entry name" value="lambda repressor-like DNA-binding domains"/>
    <property type="match status" value="1"/>
</dbReference>
<reference evidence="3" key="1">
    <citation type="submission" date="2017-09" db="EMBL/GenBank/DDBJ databases">
        <title>Depth-based differentiation of microbial function through sediment-hosted aquifers and enrichment of novel symbionts in the deep terrestrial subsurface.</title>
        <authorList>
            <person name="Probst A.J."/>
            <person name="Ladd B."/>
            <person name="Jarett J.K."/>
            <person name="Geller-Mcgrath D.E."/>
            <person name="Sieber C.M.K."/>
            <person name="Emerson J.B."/>
            <person name="Anantharaman K."/>
            <person name="Thomas B.C."/>
            <person name="Malmstrom R."/>
            <person name="Stieglmeier M."/>
            <person name="Klingl A."/>
            <person name="Woyke T."/>
            <person name="Ryan C.M."/>
            <person name="Banfield J.F."/>
        </authorList>
    </citation>
    <scope>NUCLEOTIDE SEQUENCE [LARGE SCALE GENOMIC DNA]</scope>
</reference>
<accession>A0A2M7REF2</accession>